<dbReference type="AlphaFoldDB" id="A0A8E6ETK9"/>
<evidence type="ECO:0000313" key="1">
    <source>
        <dbReference type="EMBL" id="QVL30082.1"/>
    </source>
</evidence>
<accession>A0A8E6ETK9</accession>
<evidence type="ECO:0000313" key="2">
    <source>
        <dbReference type="Proteomes" id="UP000676194"/>
    </source>
</evidence>
<dbReference type="KEGG" id="tsph:KIH39_14565"/>
<organism evidence="1 2">
    <name type="scientific">Telmatocola sphagniphila</name>
    <dbReference type="NCBI Taxonomy" id="1123043"/>
    <lineage>
        <taxon>Bacteria</taxon>
        <taxon>Pseudomonadati</taxon>
        <taxon>Planctomycetota</taxon>
        <taxon>Planctomycetia</taxon>
        <taxon>Gemmatales</taxon>
        <taxon>Gemmataceae</taxon>
    </lineage>
</organism>
<proteinExistence type="predicted"/>
<reference evidence="1" key="1">
    <citation type="submission" date="2021-05" db="EMBL/GenBank/DDBJ databases">
        <title>Complete genome sequence of the cellulolytic planctomycete Telmatocola sphagniphila SP2T and characterization of the first cellulase from planctomycetes.</title>
        <authorList>
            <person name="Rakitin A.L."/>
            <person name="Beletsky A.V."/>
            <person name="Naumoff D.G."/>
            <person name="Kulichevskaya I.S."/>
            <person name="Mardanov A.V."/>
            <person name="Ravin N.V."/>
            <person name="Dedysh S.N."/>
        </authorList>
    </citation>
    <scope>NUCLEOTIDE SEQUENCE</scope>
    <source>
        <strain evidence="1">SP2T</strain>
    </source>
</reference>
<sequence>MPEAKLNESELRNLIERLLVRFGDSIEFWTIACLTQQDLGNPRQFIAEQWDSLSRTVQELRNQIATLNSSAHPALNEQLAKLGMATADLQNIFDVLANYREVPIQELEAVIHKLNILWSDWKNRLTLISALVPLRAPLPGLSSEQEVFYQHALDSLFDRFYSSRQTHAPSQIYRS</sequence>
<keyword evidence="2" id="KW-1185">Reference proteome</keyword>
<dbReference type="Proteomes" id="UP000676194">
    <property type="component" value="Chromosome"/>
</dbReference>
<gene>
    <name evidence="1" type="ORF">KIH39_14565</name>
</gene>
<dbReference type="RefSeq" id="WP_213493966.1">
    <property type="nucleotide sequence ID" value="NZ_CP074694.1"/>
</dbReference>
<name>A0A8E6ETK9_9BACT</name>
<protein>
    <submittedName>
        <fullName evidence="1">Uncharacterized protein</fullName>
    </submittedName>
</protein>
<dbReference type="EMBL" id="CP074694">
    <property type="protein sequence ID" value="QVL30082.1"/>
    <property type="molecule type" value="Genomic_DNA"/>
</dbReference>